<accession>A0A9X0W8F3</accession>
<dbReference type="RefSeq" id="WP_200242919.1">
    <property type="nucleotide sequence ID" value="NZ_NRRY01000013.1"/>
</dbReference>
<organism evidence="1 2">
    <name type="scientific">Lamprobacter modestohalophilus</name>
    <dbReference type="NCBI Taxonomy" id="1064514"/>
    <lineage>
        <taxon>Bacteria</taxon>
        <taxon>Pseudomonadati</taxon>
        <taxon>Pseudomonadota</taxon>
        <taxon>Gammaproteobacteria</taxon>
        <taxon>Chromatiales</taxon>
        <taxon>Chromatiaceae</taxon>
        <taxon>Lamprobacter</taxon>
    </lineage>
</organism>
<dbReference type="AlphaFoldDB" id="A0A9X0W8F3"/>
<proteinExistence type="predicted"/>
<keyword evidence="2" id="KW-1185">Reference proteome</keyword>
<protein>
    <submittedName>
        <fullName evidence="1">Uncharacterized protein</fullName>
    </submittedName>
</protein>
<dbReference type="Proteomes" id="UP001138768">
    <property type="component" value="Unassembled WGS sequence"/>
</dbReference>
<gene>
    <name evidence="1" type="ORF">CKO42_09770</name>
</gene>
<evidence type="ECO:0000313" key="1">
    <source>
        <dbReference type="EMBL" id="MBK1618716.1"/>
    </source>
</evidence>
<name>A0A9X0W8F3_9GAMM</name>
<sequence length="96" mass="10734">MTDDAFTQRLRSLIGRNCCYFGRDCRIVEILGGSDDEQGHLVLEAFDAVPPIQADQFGQAVFRANEHIEVPIQGPRGEFSEELMHLLDGLETEAAR</sequence>
<dbReference type="EMBL" id="NRRY01000013">
    <property type="protein sequence ID" value="MBK1618716.1"/>
    <property type="molecule type" value="Genomic_DNA"/>
</dbReference>
<evidence type="ECO:0000313" key="2">
    <source>
        <dbReference type="Proteomes" id="UP001138768"/>
    </source>
</evidence>
<reference evidence="1 2" key="1">
    <citation type="journal article" date="2020" name="Microorganisms">
        <title>Osmotic Adaptation and Compatible Solute Biosynthesis of Phototrophic Bacteria as Revealed from Genome Analyses.</title>
        <authorList>
            <person name="Imhoff J.F."/>
            <person name="Rahn T."/>
            <person name="Kunzel S."/>
            <person name="Keller A."/>
            <person name="Neulinger S.C."/>
        </authorList>
    </citation>
    <scope>NUCLEOTIDE SEQUENCE [LARGE SCALE GENOMIC DNA]</scope>
    <source>
        <strain evidence="1 2">DSM 25653</strain>
    </source>
</reference>
<comment type="caution">
    <text evidence="1">The sequence shown here is derived from an EMBL/GenBank/DDBJ whole genome shotgun (WGS) entry which is preliminary data.</text>
</comment>